<sequence>MNAEAVRRFVATAWLAPRNALIAFIIGWRRVISPLYGQVCRYYPSCSAYGLGAVQQFGVVRGGVLTLWRILRCNPWSRGGIDNVPERIGQHFALTPLGFVIPQKKEV</sequence>
<reference evidence="1" key="1">
    <citation type="submission" date="2020-05" db="EMBL/GenBank/DDBJ databases">
        <authorList>
            <person name="Chiriac C."/>
            <person name="Salcher M."/>
            <person name="Ghai R."/>
            <person name="Kavagutti S V."/>
        </authorList>
    </citation>
    <scope>NUCLEOTIDE SEQUENCE</scope>
</reference>
<dbReference type="NCBIfam" id="TIGR00278">
    <property type="entry name" value="membrane protein insertion efficiency factor YidD"/>
    <property type="match status" value="1"/>
</dbReference>
<proteinExistence type="inferred from homology"/>
<dbReference type="SMART" id="SM01234">
    <property type="entry name" value="Haemolytic"/>
    <property type="match status" value="1"/>
</dbReference>
<protein>
    <submittedName>
        <fullName evidence="1">Unannotated protein</fullName>
    </submittedName>
</protein>
<gene>
    <name evidence="1" type="ORF">UFOPK1788_00092</name>
</gene>
<organism evidence="1">
    <name type="scientific">freshwater metagenome</name>
    <dbReference type="NCBI Taxonomy" id="449393"/>
    <lineage>
        <taxon>unclassified sequences</taxon>
        <taxon>metagenomes</taxon>
        <taxon>ecological metagenomes</taxon>
    </lineage>
</organism>
<dbReference type="PANTHER" id="PTHR33383">
    <property type="entry name" value="MEMBRANE PROTEIN INSERTION EFFICIENCY FACTOR-RELATED"/>
    <property type="match status" value="1"/>
</dbReference>
<dbReference type="InterPro" id="IPR002696">
    <property type="entry name" value="Membr_insert_effic_factor_YidD"/>
</dbReference>
<dbReference type="AlphaFoldDB" id="A0A6J6F5Q2"/>
<dbReference type="HAMAP" id="MF_00386">
    <property type="entry name" value="UPF0161_YidD"/>
    <property type="match status" value="1"/>
</dbReference>
<evidence type="ECO:0000313" key="1">
    <source>
        <dbReference type="EMBL" id="CAB4584070.1"/>
    </source>
</evidence>
<name>A0A6J6F5Q2_9ZZZZ</name>
<accession>A0A6J6F5Q2</accession>
<dbReference type="Pfam" id="PF01809">
    <property type="entry name" value="YidD"/>
    <property type="match status" value="1"/>
</dbReference>
<dbReference type="PANTHER" id="PTHR33383:SF1">
    <property type="entry name" value="MEMBRANE PROTEIN INSERTION EFFICIENCY FACTOR-RELATED"/>
    <property type="match status" value="1"/>
</dbReference>
<dbReference type="EMBL" id="CAEZUE010000005">
    <property type="protein sequence ID" value="CAB4584070.1"/>
    <property type="molecule type" value="Genomic_DNA"/>
</dbReference>